<feature type="domain" description="DUF4190" evidence="3">
    <location>
        <begin position="99"/>
        <end position="159"/>
    </location>
</feature>
<feature type="compositionally biased region" description="Pro residues" evidence="1">
    <location>
        <begin position="45"/>
        <end position="63"/>
    </location>
</feature>
<organism evidence="4 5">
    <name type="scientific">Agromyces aureus</name>
    <dbReference type="NCBI Taxonomy" id="453304"/>
    <lineage>
        <taxon>Bacteria</taxon>
        <taxon>Bacillati</taxon>
        <taxon>Actinomycetota</taxon>
        <taxon>Actinomycetes</taxon>
        <taxon>Micrococcales</taxon>
        <taxon>Microbacteriaceae</taxon>
        <taxon>Agromyces</taxon>
    </lineage>
</organism>
<keyword evidence="2" id="KW-0812">Transmembrane</keyword>
<proteinExistence type="predicted"/>
<evidence type="ECO:0000313" key="4">
    <source>
        <dbReference type="EMBL" id="ANJ27840.1"/>
    </source>
</evidence>
<dbReference type="Proteomes" id="UP000078437">
    <property type="component" value="Chromosome"/>
</dbReference>
<dbReference type="STRING" id="453304.ATC03_15105"/>
<feature type="transmembrane region" description="Helical" evidence="2">
    <location>
        <begin position="98"/>
        <end position="128"/>
    </location>
</feature>
<protein>
    <recommendedName>
        <fullName evidence="3">DUF4190 domain-containing protein</fullName>
    </recommendedName>
</protein>
<feature type="compositionally biased region" description="Polar residues" evidence="1">
    <location>
        <begin position="23"/>
        <end position="36"/>
    </location>
</feature>
<accession>A0A191WHR1</accession>
<dbReference type="KEGG" id="agy:ATC03_15105"/>
<dbReference type="OrthoDB" id="4374883at2"/>
<sequence length="180" mass="18258">MPLLHAFEPTRCAHRVRYSIEETTVTDPNVPSSPSGDTPDIPTAPAAPVPPAPPAPPVYSTPPAAPPAPSVPAYGTTAPAYDASAPAYGAPTPAKTNVLAIVSLVASLVGFFTGIGFLVGIVCGHIGISQIKKTGEQGRGMAVAGLVIGYIGLVLSIILTIVFIVLFAIAASYGGSTYSY</sequence>
<evidence type="ECO:0000313" key="5">
    <source>
        <dbReference type="Proteomes" id="UP000078437"/>
    </source>
</evidence>
<keyword evidence="5" id="KW-1185">Reference proteome</keyword>
<reference evidence="4 5" key="1">
    <citation type="journal article" date="2016" name="Int. J. Syst. Evol. Microbiol.">
        <title>Agromyces aureus sp. nov., isolated from the rhizosphere of Salix caprea L. grown in a heavy-metal-contaminated soil.</title>
        <authorList>
            <person name="Corretto E."/>
            <person name="Antonielli L."/>
            <person name="Sessitsch A."/>
            <person name="Compant S."/>
            <person name="Gorfer M."/>
            <person name="Kuffner M."/>
            <person name="Brader G."/>
        </authorList>
    </citation>
    <scope>NUCLEOTIDE SEQUENCE [LARGE SCALE GENOMIC DNA]</scope>
    <source>
        <strain evidence="4 5">AR33</strain>
    </source>
</reference>
<evidence type="ECO:0000256" key="1">
    <source>
        <dbReference type="SAM" id="MobiDB-lite"/>
    </source>
</evidence>
<evidence type="ECO:0000256" key="2">
    <source>
        <dbReference type="SAM" id="Phobius"/>
    </source>
</evidence>
<dbReference type="Pfam" id="PF13828">
    <property type="entry name" value="DUF4190"/>
    <property type="match status" value="1"/>
</dbReference>
<gene>
    <name evidence="4" type="ORF">ATC03_15105</name>
</gene>
<dbReference type="AlphaFoldDB" id="A0A191WHR1"/>
<name>A0A191WHR1_9MICO</name>
<keyword evidence="2" id="KW-1133">Transmembrane helix</keyword>
<reference evidence="5" key="2">
    <citation type="submission" date="2016-01" db="EMBL/GenBank/DDBJ databases">
        <title>Complete genome sequence of Agromyces aureus AR33T and comparison with related organisms.</title>
        <authorList>
            <person name="Corretto E."/>
            <person name="Antonielli L."/>
            <person name="Sessitsch A."/>
            <person name="Brader G."/>
        </authorList>
    </citation>
    <scope>NUCLEOTIDE SEQUENCE [LARGE SCALE GENOMIC DNA]</scope>
    <source>
        <strain evidence="5">AR33</strain>
    </source>
</reference>
<dbReference type="InterPro" id="IPR025241">
    <property type="entry name" value="DUF4190"/>
</dbReference>
<feature type="transmembrane region" description="Helical" evidence="2">
    <location>
        <begin position="140"/>
        <end position="173"/>
    </location>
</feature>
<feature type="region of interest" description="Disordered" evidence="1">
    <location>
        <begin position="23"/>
        <end position="63"/>
    </location>
</feature>
<dbReference type="EMBL" id="CP013979">
    <property type="protein sequence ID" value="ANJ27840.1"/>
    <property type="molecule type" value="Genomic_DNA"/>
</dbReference>
<keyword evidence="2" id="KW-0472">Membrane</keyword>
<evidence type="ECO:0000259" key="3">
    <source>
        <dbReference type="Pfam" id="PF13828"/>
    </source>
</evidence>